<proteinExistence type="predicted"/>
<accession>A0ABD6AQ46</accession>
<reference evidence="1 2" key="1">
    <citation type="journal article" date="2019" name="Int. J. Syst. Evol. Microbiol.">
        <title>The Global Catalogue of Microorganisms (GCM) 10K type strain sequencing project: providing services to taxonomists for standard genome sequencing and annotation.</title>
        <authorList>
            <consortium name="The Broad Institute Genomics Platform"/>
            <consortium name="The Broad Institute Genome Sequencing Center for Infectious Disease"/>
            <person name="Wu L."/>
            <person name="Ma J."/>
        </authorList>
    </citation>
    <scope>NUCLEOTIDE SEQUENCE [LARGE SCALE GENOMIC DNA]</scope>
    <source>
        <strain evidence="1 2">CGMCC 1.12563</strain>
    </source>
</reference>
<dbReference type="AlphaFoldDB" id="A0ABD6AQ46"/>
<gene>
    <name evidence="1" type="ORF">ACFSBT_00915</name>
</gene>
<evidence type="ECO:0000313" key="2">
    <source>
        <dbReference type="Proteomes" id="UP001597187"/>
    </source>
</evidence>
<dbReference type="Proteomes" id="UP001597187">
    <property type="component" value="Unassembled WGS sequence"/>
</dbReference>
<evidence type="ECO:0000313" key="1">
    <source>
        <dbReference type="EMBL" id="MFD1511837.1"/>
    </source>
</evidence>
<keyword evidence="2" id="KW-1185">Reference proteome</keyword>
<dbReference type="EMBL" id="JBHUDC010000001">
    <property type="protein sequence ID" value="MFD1511837.1"/>
    <property type="molecule type" value="Genomic_DNA"/>
</dbReference>
<name>A0ABD6AQ46_9EURY</name>
<comment type="caution">
    <text evidence="1">The sequence shown here is derived from an EMBL/GenBank/DDBJ whole genome shotgun (WGS) entry which is preliminary data.</text>
</comment>
<organism evidence="1 2">
    <name type="scientific">Halomarina rubra</name>
    <dbReference type="NCBI Taxonomy" id="2071873"/>
    <lineage>
        <taxon>Archaea</taxon>
        <taxon>Methanobacteriati</taxon>
        <taxon>Methanobacteriota</taxon>
        <taxon>Stenosarchaea group</taxon>
        <taxon>Halobacteria</taxon>
        <taxon>Halobacteriales</taxon>
        <taxon>Natronomonadaceae</taxon>
        <taxon>Halomarina</taxon>
    </lineage>
</organism>
<protein>
    <submittedName>
        <fullName evidence="1">Uncharacterized protein</fullName>
    </submittedName>
</protein>
<sequence>MAPRRESTRPSRSDAGDDLTERLVAAIRDAPRPVVNTGYLVRQLDRPAADLRPELDALVEAGVLDHHEVRGRGHLWWLTLDAELEG</sequence>
<dbReference type="RefSeq" id="WP_250871819.1">
    <property type="nucleotide sequence ID" value="NZ_JALXFV010000001.1"/>
</dbReference>